<keyword evidence="8" id="KW-0804">Transcription</keyword>
<dbReference type="SUPFAM" id="SSF160930">
    <property type="entry name" value="FlhC-like"/>
    <property type="match status" value="1"/>
</dbReference>
<keyword evidence="3" id="KW-1005">Bacterial flagellum biogenesis</keyword>
<dbReference type="AlphaFoldDB" id="A0A1C4AJ20"/>
<evidence type="ECO:0000256" key="2">
    <source>
        <dbReference type="ARBA" id="ARBA00022723"/>
    </source>
</evidence>
<keyword evidence="6" id="KW-0238">DNA-binding</keyword>
<keyword evidence="4" id="KW-0862">Zinc</keyword>
<evidence type="ECO:0000256" key="6">
    <source>
        <dbReference type="ARBA" id="ARBA00023125"/>
    </source>
</evidence>
<evidence type="ECO:0000256" key="5">
    <source>
        <dbReference type="ARBA" id="ARBA00023015"/>
    </source>
</evidence>
<gene>
    <name evidence="9" type="ORF">GA0061071_10390</name>
</gene>
<dbReference type="EMBL" id="FMAY01000003">
    <property type="protein sequence ID" value="SCB94536.1"/>
    <property type="molecule type" value="Genomic_DNA"/>
</dbReference>
<evidence type="ECO:0000313" key="9">
    <source>
        <dbReference type="EMBL" id="SCB94536.1"/>
    </source>
</evidence>
<keyword evidence="2" id="KW-0479">Metal-binding</keyword>
<dbReference type="GO" id="GO:0003677">
    <property type="term" value="F:DNA binding"/>
    <property type="evidence" value="ECO:0007669"/>
    <property type="project" value="UniProtKB-KW"/>
</dbReference>
<organism evidence="9 10">
    <name type="scientific">Kosakonia oryzendophytica</name>
    <dbReference type="NCBI Taxonomy" id="1005665"/>
    <lineage>
        <taxon>Bacteria</taxon>
        <taxon>Pseudomonadati</taxon>
        <taxon>Pseudomonadota</taxon>
        <taxon>Gammaproteobacteria</taxon>
        <taxon>Enterobacterales</taxon>
        <taxon>Enterobacteriaceae</taxon>
        <taxon>Kosakonia</taxon>
    </lineage>
</organism>
<keyword evidence="5" id="KW-0805">Transcription regulation</keyword>
<evidence type="ECO:0000256" key="3">
    <source>
        <dbReference type="ARBA" id="ARBA00022795"/>
    </source>
</evidence>
<dbReference type="RefSeq" id="WP_167352629.1">
    <property type="nucleotide sequence ID" value="NZ_FMAY01000003.1"/>
</dbReference>
<proteinExistence type="predicted"/>
<protein>
    <submittedName>
        <fullName evidence="9">Transcriptional activator (FlhC)</fullName>
    </submittedName>
</protein>
<dbReference type="GO" id="GO:1902208">
    <property type="term" value="P:regulation of bacterial-type flagellum assembly"/>
    <property type="evidence" value="ECO:0007669"/>
    <property type="project" value="InterPro"/>
</dbReference>
<dbReference type="Proteomes" id="UP000198975">
    <property type="component" value="Unassembled WGS sequence"/>
</dbReference>
<evidence type="ECO:0000313" key="10">
    <source>
        <dbReference type="Proteomes" id="UP000198975"/>
    </source>
</evidence>
<keyword evidence="10" id="KW-1185">Reference proteome</keyword>
<dbReference type="GO" id="GO:0044781">
    <property type="term" value="P:bacterial-type flagellum organization"/>
    <property type="evidence" value="ECO:0007669"/>
    <property type="project" value="UniProtKB-KW"/>
</dbReference>
<accession>A0A1C4AJ20</accession>
<evidence type="ECO:0000256" key="4">
    <source>
        <dbReference type="ARBA" id="ARBA00022833"/>
    </source>
</evidence>
<reference evidence="10" key="1">
    <citation type="submission" date="2016-08" db="EMBL/GenBank/DDBJ databases">
        <authorList>
            <person name="Varghese N."/>
            <person name="Submissions Spin"/>
        </authorList>
    </citation>
    <scope>NUCLEOTIDE SEQUENCE [LARGE SCALE GENOMIC DNA]</scope>
    <source>
        <strain evidence="10">REICA_082</strain>
    </source>
</reference>
<dbReference type="GO" id="GO:0046872">
    <property type="term" value="F:metal ion binding"/>
    <property type="evidence" value="ECO:0007669"/>
    <property type="project" value="UniProtKB-KW"/>
</dbReference>
<dbReference type="GO" id="GO:0045893">
    <property type="term" value="P:positive regulation of DNA-templated transcription"/>
    <property type="evidence" value="ECO:0007669"/>
    <property type="project" value="InterPro"/>
</dbReference>
<evidence type="ECO:0000256" key="1">
    <source>
        <dbReference type="ARBA" id="ARBA00022490"/>
    </source>
</evidence>
<name>A0A1C4AJ20_9ENTR</name>
<dbReference type="Pfam" id="PF05280">
    <property type="entry name" value="FlhC"/>
    <property type="match status" value="1"/>
</dbReference>
<dbReference type="InterPro" id="IPR007944">
    <property type="entry name" value="FlhC"/>
</dbReference>
<evidence type="ECO:0000256" key="7">
    <source>
        <dbReference type="ARBA" id="ARBA00023159"/>
    </source>
</evidence>
<keyword evidence="7" id="KW-0010">Activator</keyword>
<sequence length="163" mass="17975">MQKVSLALLLINNGSASLLLTDKRVREETPPFSSAWFSDAGNRLHARYLCTTWHYLKENRCGQHHQTAVDAYVLYMADCLPELGSGPVLTLGQVIALIQAYENCAQLAGSCPPVYCFGQQQETSALEEWVYACCMGGTFDALPAQLTNVCDCRVSCPPLQFHP</sequence>
<evidence type="ECO:0000256" key="8">
    <source>
        <dbReference type="ARBA" id="ARBA00023163"/>
    </source>
</evidence>
<keyword evidence="1" id="KW-0963">Cytoplasm</keyword>